<feature type="domain" description="Enoyl reductase (ER)" evidence="2">
    <location>
        <begin position="24"/>
        <end position="336"/>
    </location>
</feature>
<keyword evidence="1" id="KW-0560">Oxidoreductase</keyword>
<comment type="caution">
    <text evidence="3">The sequence shown here is derived from an EMBL/GenBank/DDBJ whole genome shotgun (WGS) entry which is preliminary data.</text>
</comment>
<dbReference type="InterPro" id="IPR011032">
    <property type="entry name" value="GroES-like_sf"/>
</dbReference>
<dbReference type="PANTHER" id="PTHR43205">
    <property type="entry name" value="PROSTAGLANDIN REDUCTASE"/>
    <property type="match status" value="1"/>
</dbReference>
<proteinExistence type="predicted"/>
<dbReference type="Pfam" id="PF16884">
    <property type="entry name" value="ADH_N_2"/>
    <property type="match status" value="1"/>
</dbReference>
<keyword evidence="4" id="KW-1185">Reference proteome</keyword>
<dbReference type="Gene3D" id="3.40.50.720">
    <property type="entry name" value="NAD(P)-binding Rossmann-like Domain"/>
    <property type="match status" value="1"/>
</dbReference>
<dbReference type="SUPFAM" id="SSF51735">
    <property type="entry name" value="NAD(P)-binding Rossmann-fold domains"/>
    <property type="match status" value="1"/>
</dbReference>
<dbReference type="InterPro" id="IPR041694">
    <property type="entry name" value="ADH_N_2"/>
</dbReference>
<name>A0ABN2XJG2_9MICC</name>
<dbReference type="Pfam" id="PF00107">
    <property type="entry name" value="ADH_zinc_N"/>
    <property type="match status" value="1"/>
</dbReference>
<dbReference type="InterPro" id="IPR036291">
    <property type="entry name" value="NAD(P)-bd_dom_sf"/>
</dbReference>
<protein>
    <submittedName>
        <fullName evidence="3">NADP-dependent oxidoreductase</fullName>
    </submittedName>
</protein>
<dbReference type="InterPro" id="IPR020843">
    <property type="entry name" value="ER"/>
</dbReference>
<dbReference type="RefSeq" id="WP_129701250.1">
    <property type="nucleotide sequence ID" value="NZ_BAAAQA010000007.1"/>
</dbReference>
<dbReference type="Proteomes" id="UP001500166">
    <property type="component" value="Unassembled WGS sequence"/>
</dbReference>
<accession>A0ABN2XJG2</accession>
<dbReference type="PANTHER" id="PTHR43205:SF7">
    <property type="entry name" value="PROSTAGLANDIN REDUCTASE 1"/>
    <property type="match status" value="1"/>
</dbReference>
<sequence>MATTETPTETRQIVLASRPHGTPTDENFRLETAAIPTLKSGQILVQNEVMSVDPYMRGRMNDAKSYIPPFQIDEPLEGTAVGTVIASESDSIKVGDHVSHMLGWREFSVVDDDAATVVDVEAASPSKYLGILGMPGLTAYVGLTEIAKFKKGDVVFVSGAAGAVGSAVGQIAKALGASKVIGSAGSAEKIARIKELGFDEAFNYKDGDVAESLTKAAPDGIDVYYDNVGGDHLQAAIGALRKYGRVAMCGAVSQYNNTEPEPGPNNLFLAVGKELNLRGFIVGNHYDLAEEFHKHAIEWLQDGTLQADETFRDGLENAPQAFIDLLGGANTGKMVVRL</sequence>
<reference evidence="3 4" key="1">
    <citation type="journal article" date="2019" name="Int. J. Syst. Evol. Microbiol.">
        <title>The Global Catalogue of Microorganisms (GCM) 10K type strain sequencing project: providing services to taxonomists for standard genome sequencing and annotation.</title>
        <authorList>
            <consortium name="The Broad Institute Genomics Platform"/>
            <consortium name="The Broad Institute Genome Sequencing Center for Infectious Disease"/>
            <person name="Wu L."/>
            <person name="Ma J."/>
        </authorList>
    </citation>
    <scope>NUCLEOTIDE SEQUENCE [LARGE SCALE GENOMIC DNA]</scope>
    <source>
        <strain evidence="3 4">JCM 15914</strain>
    </source>
</reference>
<evidence type="ECO:0000259" key="2">
    <source>
        <dbReference type="SMART" id="SM00829"/>
    </source>
</evidence>
<dbReference type="InterPro" id="IPR045010">
    <property type="entry name" value="MDR_fam"/>
</dbReference>
<gene>
    <name evidence="3" type="ORF">GCM10009824_08970</name>
</gene>
<evidence type="ECO:0000313" key="3">
    <source>
        <dbReference type="EMBL" id="GAA2112723.1"/>
    </source>
</evidence>
<evidence type="ECO:0000256" key="1">
    <source>
        <dbReference type="ARBA" id="ARBA00023002"/>
    </source>
</evidence>
<dbReference type="CDD" id="cd05288">
    <property type="entry name" value="PGDH"/>
    <property type="match status" value="1"/>
</dbReference>
<dbReference type="Gene3D" id="3.90.180.10">
    <property type="entry name" value="Medium-chain alcohol dehydrogenases, catalytic domain"/>
    <property type="match status" value="1"/>
</dbReference>
<evidence type="ECO:0000313" key="4">
    <source>
        <dbReference type="Proteomes" id="UP001500166"/>
    </source>
</evidence>
<dbReference type="EMBL" id="BAAAQA010000007">
    <property type="protein sequence ID" value="GAA2112723.1"/>
    <property type="molecule type" value="Genomic_DNA"/>
</dbReference>
<dbReference type="SMART" id="SM00829">
    <property type="entry name" value="PKS_ER"/>
    <property type="match status" value="1"/>
</dbReference>
<dbReference type="SUPFAM" id="SSF50129">
    <property type="entry name" value="GroES-like"/>
    <property type="match status" value="2"/>
</dbReference>
<organism evidence="3 4">
    <name type="scientific">Kocuria atrinae</name>
    <dbReference type="NCBI Taxonomy" id="592377"/>
    <lineage>
        <taxon>Bacteria</taxon>
        <taxon>Bacillati</taxon>
        <taxon>Actinomycetota</taxon>
        <taxon>Actinomycetes</taxon>
        <taxon>Micrococcales</taxon>
        <taxon>Micrococcaceae</taxon>
        <taxon>Kocuria</taxon>
    </lineage>
</organism>
<dbReference type="InterPro" id="IPR013149">
    <property type="entry name" value="ADH-like_C"/>
</dbReference>